<evidence type="ECO:0000313" key="1">
    <source>
        <dbReference type="EMBL" id="MBF4275562.1"/>
    </source>
</evidence>
<name>A0ABD4KVQ0_VIBAN</name>
<proteinExistence type="predicted"/>
<dbReference type="Proteomes" id="UP000722957">
    <property type="component" value="Unassembled WGS sequence"/>
</dbReference>
<accession>A0ABD4KVQ0</accession>
<keyword evidence="1" id="KW-0255">Endonuclease</keyword>
<gene>
    <name evidence="1" type="ORF">EAY07_26890</name>
</gene>
<organism evidence="1 2">
    <name type="scientific">Vibrio anguillarum</name>
    <name type="common">Listonella anguillarum</name>
    <dbReference type="NCBI Taxonomy" id="55601"/>
    <lineage>
        <taxon>Bacteria</taxon>
        <taxon>Pseudomonadati</taxon>
        <taxon>Pseudomonadota</taxon>
        <taxon>Gammaproteobacteria</taxon>
        <taxon>Vibrionales</taxon>
        <taxon>Vibrionaceae</taxon>
        <taxon>Vibrio</taxon>
    </lineage>
</organism>
<feature type="non-terminal residue" evidence="1">
    <location>
        <position position="1"/>
    </location>
</feature>
<dbReference type="EMBL" id="RDOM01001343">
    <property type="protein sequence ID" value="MBF4275562.1"/>
    <property type="molecule type" value="Genomic_DNA"/>
</dbReference>
<feature type="non-terminal residue" evidence="1">
    <location>
        <position position="74"/>
    </location>
</feature>
<comment type="caution">
    <text evidence="1">The sequence shown here is derived from an EMBL/GenBank/DDBJ whole genome shotgun (WGS) entry which is preliminary data.</text>
</comment>
<evidence type="ECO:0000313" key="2">
    <source>
        <dbReference type="Proteomes" id="UP000722957"/>
    </source>
</evidence>
<keyword evidence="1" id="KW-0378">Hydrolase</keyword>
<protein>
    <submittedName>
        <fullName evidence="1">ATP-dependent endonuclease</fullName>
    </submittedName>
</protein>
<keyword evidence="1" id="KW-0540">Nuclease</keyword>
<sequence length="74" mass="8576">PSLRRIQRSDFNVPVDEDATPIERQLWIEADFIFPELSENIDNSTVAPHFGHMRLDEENGIPRVRFRLNATMGP</sequence>
<dbReference type="GO" id="GO:0004519">
    <property type="term" value="F:endonuclease activity"/>
    <property type="evidence" value="ECO:0007669"/>
    <property type="project" value="UniProtKB-KW"/>
</dbReference>
<reference evidence="1 2" key="1">
    <citation type="journal article" date="2021" name="PeerJ">
        <title>Analysis of 44 Vibrio anguillarum genomes reveals high genetic diversity.</title>
        <authorList>
            <person name="Hansen M.J."/>
            <person name="Dalsgaard I."/>
        </authorList>
    </citation>
    <scope>NUCLEOTIDE SEQUENCE [LARGE SCALE GENOMIC DNA]</scope>
    <source>
        <strain evidence="1 2">17-16730-2A</strain>
    </source>
</reference>
<dbReference type="AlphaFoldDB" id="A0ABD4KVQ0"/>